<dbReference type="SUPFAM" id="SSF53448">
    <property type="entry name" value="Nucleotide-diphospho-sugar transferases"/>
    <property type="match status" value="1"/>
</dbReference>
<evidence type="ECO:0000256" key="2">
    <source>
        <dbReference type="ARBA" id="ARBA00022679"/>
    </source>
</evidence>
<name>C4IDA5_CLOBU</name>
<dbReference type="PANTHER" id="PTHR22916">
    <property type="entry name" value="GLYCOSYLTRANSFERASE"/>
    <property type="match status" value="1"/>
</dbReference>
<dbReference type="eggNOG" id="COG0463">
    <property type="taxonomic scope" value="Bacteria"/>
</dbReference>
<sequence>MQLSIIIPIYNSEKYLQECLNSIKNISNIDFECLMIDDGSLDASKVICEKFINDKFKYFYKNNSGVSCTRNYGIKQAKGKYLLFLDADDYLNENIEKSLIKAMKDDIDFTIFDYEIKINKKRVHKKITQDKDDILEDTIYKIYSTAELNTCWGKLFKKKIIEKNGLKFYEDIKIGEDQIFVMEYINLIKSVQYIHEEILTYRINKMSAMNTYNPDERWNDLKRCYMIAKKTQIIQKYTDLFMLMSYSYMNEITYHFRQLSNILSIGNYLKVYNLRLKDDLLSEIVGNIECIKKMGMLKRMELFYLINKVKFGGLYFFIKGKILKLN</sequence>
<protein>
    <submittedName>
        <fullName evidence="4">Cps2J</fullName>
    </submittedName>
</protein>
<evidence type="ECO:0000259" key="3">
    <source>
        <dbReference type="Pfam" id="PF00535"/>
    </source>
</evidence>
<dbReference type="AlphaFoldDB" id="C4IDA5"/>
<dbReference type="RefSeq" id="WP_003407102.1">
    <property type="nucleotide sequence ID" value="NZ_ACOM01000002.1"/>
</dbReference>
<accession>C4IDA5</accession>
<dbReference type="InterPro" id="IPR029044">
    <property type="entry name" value="Nucleotide-diphossugar_trans"/>
</dbReference>
<evidence type="ECO:0000313" key="5">
    <source>
        <dbReference type="Proteomes" id="UP000003081"/>
    </source>
</evidence>
<gene>
    <name evidence="4" type="ORF">CLP_3334</name>
</gene>
<dbReference type="Gene3D" id="3.90.550.10">
    <property type="entry name" value="Spore Coat Polysaccharide Biosynthesis Protein SpsA, Chain A"/>
    <property type="match status" value="1"/>
</dbReference>
<dbReference type="InterPro" id="IPR001173">
    <property type="entry name" value="Glyco_trans_2-like"/>
</dbReference>
<evidence type="ECO:0000256" key="1">
    <source>
        <dbReference type="ARBA" id="ARBA00022676"/>
    </source>
</evidence>
<comment type="caution">
    <text evidence="4">The sequence shown here is derived from an EMBL/GenBank/DDBJ whole genome shotgun (WGS) entry which is preliminary data.</text>
</comment>
<dbReference type="Pfam" id="PF00535">
    <property type="entry name" value="Glycos_transf_2"/>
    <property type="match status" value="1"/>
</dbReference>
<keyword evidence="1" id="KW-0328">Glycosyltransferase</keyword>
<dbReference type="GO" id="GO:0016757">
    <property type="term" value="F:glycosyltransferase activity"/>
    <property type="evidence" value="ECO:0007669"/>
    <property type="project" value="UniProtKB-KW"/>
</dbReference>
<dbReference type="CDD" id="cd00761">
    <property type="entry name" value="Glyco_tranf_GTA_type"/>
    <property type="match status" value="1"/>
</dbReference>
<organism evidence="4 5">
    <name type="scientific">Clostridium butyricum E4 str. BoNT E BL5262</name>
    <dbReference type="NCBI Taxonomy" id="632245"/>
    <lineage>
        <taxon>Bacteria</taxon>
        <taxon>Bacillati</taxon>
        <taxon>Bacillota</taxon>
        <taxon>Clostridia</taxon>
        <taxon>Eubacteriales</taxon>
        <taxon>Clostridiaceae</taxon>
        <taxon>Clostridium</taxon>
    </lineage>
</organism>
<keyword evidence="5" id="KW-1185">Reference proteome</keyword>
<reference evidence="4 5" key="1">
    <citation type="submission" date="2009-08" db="EMBL/GenBank/DDBJ databases">
        <authorList>
            <person name="Shrivastava S."/>
            <person name="Brinkac L.B."/>
            <person name="Brown J.L."/>
            <person name="Bruce D.B."/>
            <person name="Detter C."/>
            <person name="Green L.D."/>
            <person name="Munk C.A."/>
            <person name="Rogers Y.C."/>
            <person name="Tapia R."/>
            <person name="Sims D.R."/>
            <person name="Smith L.A."/>
            <person name="Smith T.J."/>
            <person name="Sutton G."/>
            <person name="Brettin T."/>
        </authorList>
    </citation>
    <scope>NUCLEOTIDE SEQUENCE [LARGE SCALE GENOMIC DNA]</scope>
    <source>
        <strain evidence="5">E4 str. BoNT E BL5262</strain>
    </source>
</reference>
<dbReference type="PANTHER" id="PTHR22916:SF51">
    <property type="entry name" value="GLYCOSYLTRANSFERASE EPSH-RELATED"/>
    <property type="match status" value="1"/>
</dbReference>
<dbReference type="HOGENOM" id="CLU_025996_25_1_9"/>
<keyword evidence="2" id="KW-0808">Transferase</keyword>
<dbReference type="EMBL" id="ACOM01000002">
    <property type="protein sequence ID" value="EEP55822.1"/>
    <property type="molecule type" value="Genomic_DNA"/>
</dbReference>
<evidence type="ECO:0000313" key="4">
    <source>
        <dbReference type="EMBL" id="EEP55822.1"/>
    </source>
</evidence>
<dbReference type="Proteomes" id="UP000003081">
    <property type="component" value="Unassembled WGS sequence"/>
</dbReference>
<proteinExistence type="predicted"/>
<feature type="domain" description="Glycosyltransferase 2-like" evidence="3">
    <location>
        <begin position="4"/>
        <end position="160"/>
    </location>
</feature>